<dbReference type="InterPro" id="IPR040754">
    <property type="entry name" value="PreAtp-grasp"/>
</dbReference>
<dbReference type="RefSeq" id="WP_132595330.1">
    <property type="nucleotide sequence ID" value="NZ_SMKO01000024.1"/>
</dbReference>
<dbReference type="SUPFAM" id="SSF56059">
    <property type="entry name" value="Glutathione synthetase ATP-binding domain-like"/>
    <property type="match status" value="1"/>
</dbReference>
<evidence type="ECO:0000313" key="4">
    <source>
        <dbReference type="Proteomes" id="UP000295258"/>
    </source>
</evidence>
<dbReference type="AlphaFoldDB" id="A0A4R4VXY6"/>
<dbReference type="Gene3D" id="3.30.470.20">
    <property type="entry name" value="ATP-grasp fold, B domain"/>
    <property type="match status" value="1"/>
</dbReference>
<dbReference type="Proteomes" id="UP000295258">
    <property type="component" value="Unassembled WGS sequence"/>
</dbReference>
<dbReference type="InterPro" id="IPR011761">
    <property type="entry name" value="ATP-grasp"/>
</dbReference>
<dbReference type="InterPro" id="IPR041356">
    <property type="entry name" value="PGM1_C"/>
</dbReference>
<dbReference type="GO" id="GO:0005524">
    <property type="term" value="F:ATP binding"/>
    <property type="evidence" value="ECO:0007669"/>
    <property type="project" value="UniProtKB-UniRule"/>
</dbReference>
<accession>A0A4R4VXY6</accession>
<gene>
    <name evidence="3" type="ORF">E1292_12750</name>
</gene>
<evidence type="ECO:0000256" key="1">
    <source>
        <dbReference type="PROSITE-ProRule" id="PRU00409"/>
    </source>
</evidence>
<feature type="domain" description="ATP-grasp" evidence="2">
    <location>
        <begin position="155"/>
        <end position="373"/>
    </location>
</feature>
<sequence length="446" mass="48197">MTTLYVGNSYNETLVGDLSQFDPEERRIGGNLSCRLVWLMDPGDLLVSPQPISDEFLGYASRLKGVPITSADVVIPPPGGFGEDVLTADRLREGRFVDELRAMIAGRGLDRIVPYCYDQIIASLARDVGIGSHDASAAFCEAGGVDLINRKSVFRALCGGAGVPVADGLVTRSVSEATDFVTSFIEAGQSVIVKQDAHQGGHGNEILTPSADTVQLGAAVLTVVADRHAVEERLGEQWPRFSSNSRDPVVIEHYLENAISLGCEVSLAGESAVMRHTVEMRMTPVFDGFLIPPSLISEECNAEFSRYSLELANVVHAMGYRGYINIDGLAADDGKVVVLNEFNGRLGASTHLHWIGRALIGDDYLRRRYLISNNDLKVDSFSSAAEALERAGLAFDPERGEGVILTCDHTAQSGAVEYCAVGTDVATAADYERRLHLLSTSRRQHP</sequence>
<comment type="caution">
    <text evidence="3">The sequence shown here is derived from an EMBL/GenBank/DDBJ whole genome shotgun (WGS) entry which is preliminary data.</text>
</comment>
<evidence type="ECO:0000313" key="3">
    <source>
        <dbReference type="EMBL" id="TDD07754.1"/>
    </source>
</evidence>
<dbReference type="EMBL" id="SMKO01000024">
    <property type="protein sequence ID" value="TDD07754.1"/>
    <property type="molecule type" value="Genomic_DNA"/>
</dbReference>
<reference evidence="3 4" key="1">
    <citation type="submission" date="2019-03" db="EMBL/GenBank/DDBJ databases">
        <title>Draft genome sequences of novel Actinobacteria.</title>
        <authorList>
            <person name="Sahin N."/>
            <person name="Ay H."/>
            <person name="Saygin H."/>
        </authorList>
    </citation>
    <scope>NUCLEOTIDE SEQUENCE [LARGE SCALE GENOMIC DNA]</scope>
    <source>
        <strain evidence="3 4">KC310</strain>
    </source>
</reference>
<organism evidence="3 4">
    <name type="scientific">Nonomuraea deserti</name>
    <dbReference type="NCBI Taxonomy" id="1848322"/>
    <lineage>
        <taxon>Bacteria</taxon>
        <taxon>Bacillati</taxon>
        <taxon>Actinomycetota</taxon>
        <taxon>Actinomycetes</taxon>
        <taxon>Streptosporangiales</taxon>
        <taxon>Streptosporangiaceae</taxon>
        <taxon>Nonomuraea</taxon>
    </lineage>
</organism>
<dbReference type="Pfam" id="PF18604">
    <property type="entry name" value="PreAtp-grasp"/>
    <property type="match status" value="1"/>
</dbReference>
<keyword evidence="4" id="KW-1185">Reference proteome</keyword>
<name>A0A4R4VXY6_9ACTN</name>
<evidence type="ECO:0000259" key="2">
    <source>
        <dbReference type="PROSITE" id="PS50975"/>
    </source>
</evidence>
<protein>
    <submittedName>
        <fullName evidence="3">ATP-grasp domain-containing protein</fullName>
    </submittedName>
</protein>
<dbReference type="GO" id="GO:0046872">
    <property type="term" value="F:metal ion binding"/>
    <property type="evidence" value="ECO:0007669"/>
    <property type="project" value="InterPro"/>
</dbReference>
<dbReference type="PROSITE" id="PS50975">
    <property type="entry name" value="ATP_GRASP"/>
    <property type="match status" value="1"/>
</dbReference>
<keyword evidence="1" id="KW-0547">Nucleotide-binding</keyword>
<proteinExistence type="predicted"/>
<dbReference type="Pfam" id="PF18105">
    <property type="entry name" value="PGM1_C"/>
    <property type="match status" value="1"/>
</dbReference>
<keyword evidence="1" id="KW-0067">ATP-binding</keyword>